<dbReference type="EMBL" id="FO082843">
    <property type="protein sequence ID" value="CCF63743.1"/>
    <property type="molecule type" value="Genomic_DNA"/>
</dbReference>
<dbReference type="AlphaFoldDB" id="H6RAD5"/>
<keyword evidence="2" id="KW-1185">Reference proteome</keyword>
<proteinExistence type="predicted"/>
<evidence type="ECO:0008006" key="3">
    <source>
        <dbReference type="Google" id="ProtNLM"/>
    </source>
</evidence>
<accession>H6RAD5</accession>
<dbReference type="eggNOG" id="ENOG502ZIZP">
    <property type="taxonomic scope" value="Bacteria"/>
</dbReference>
<name>H6RAD5_NOCCG</name>
<dbReference type="Proteomes" id="UP000008190">
    <property type="component" value="Chromosome"/>
</dbReference>
<dbReference type="HOGENOM" id="CLU_431374_0_0_11"/>
<sequence>MSSEVRMTIPEDERWLSELVAILNRQVVVYTDVVPIPHAAMELLAWLQDPRDFRPIQHRDWQSAIRDYQESFRLTGPRLERLLQNEHRTLESHLNSLFTEINGRHELDENARVAAAAAANTLLAATVSDPALIAAWKDMVRETQSTARHTDCLESRRQCWSAIIELRCQDTDEIVRRCAEILNGSGSVPEHLLNLLTPDQMRDLAVDESGPLRSFQKLALCEAVLTAPTPTGDCVVWLRFDNAHIKQMEIAHGNINLYAAQLLGPLVGHVDSSPALKFRPPELATPIRNPRTGEEIRWDEDPGIIYVRVSLDAIPLHLAVPQARAIAATLVQVTDPLPGTWHMHHSETVYMDGKLRRGGIWPQTSATDRQARRHIDDIGHRLEDVGAMTTITDIATIDQVEVALSLRSALNSAWDTGPVELVMGAVRALEHVTAWAGGHDWMTFLSKRFRNAISHAQLVEFVNTVVDAAAANTPSDEPFAEPPEELRRLTNELHEWNGEADQLIPLAAIGHAAELRDIFANHWLHRSLAEVAGAFESGTALNAKLEAIDRRFNRHLDRLRRVRNSAIHGGPITTGVCETIASFAFHLSRYCLEQVLLANLTGVDIRDHIERFSDDQASRRKIATTQQSYERLFT</sequence>
<protein>
    <recommendedName>
        <fullName evidence="3">Apea-like HEPN domain-containing protein</fullName>
    </recommendedName>
</protein>
<evidence type="ECO:0000313" key="2">
    <source>
        <dbReference type="Proteomes" id="UP000008190"/>
    </source>
</evidence>
<reference evidence="1 2" key="1">
    <citation type="journal article" date="2012" name="J. Bacteriol.">
        <title>Genome sequence of the human- and animal-pathogenic strain Nocardia cyriacigeorgica GUH-2.</title>
        <authorList>
            <person name="Zoropogui A."/>
            <person name="Pujic P."/>
            <person name="Normand P."/>
            <person name="Barbe V."/>
            <person name="Beaman B."/>
            <person name="Beaman L."/>
            <person name="Boiron P."/>
            <person name="Colinon C."/>
            <person name="Deredjian A."/>
            <person name="Graindorge A."/>
            <person name="Mangenot S."/>
            <person name="Nazaret S."/>
            <person name="Neto M."/>
            <person name="Petit S."/>
            <person name="Roche D."/>
            <person name="Vallenet D."/>
            <person name="Rodriguez-Nava V."/>
            <person name="Richard Y."/>
            <person name="Cournoyer B."/>
            <person name="Blaha D."/>
        </authorList>
    </citation>
    <scope>NUCLEOTIDE SEQUENCE [LARGE SCALE GENOMIC DNA]</scope>
    <source>
        <strain evidence="1 2">GUH-2</strain>
    </source>
</reference>
<organism evidence="1 2">
    <name type="scientific">Nocardia cyriacigeorgica (strain GUH-2)</name>
    <dbReference type="NCBI Taxonomy" id="1127134"/>
    <lineage>
        <taxon>Bacteria</taxon>
        <taxon>Bacillati</taxon>
        <taxon>Actinomycetota</taxon>
        <taxon>Actinomycetes</taxon>
        <taxon>Mycobacteriales</taxon>
        <taxon>Nocardiaceae</taxon>
        <taxon>Nocardia</taxon>
    </lineage>
</organism>
<gene>
    <name evidence="1" type="ordered locus">NOCYR_2975</name>
</gene>
<dbReference type="KEGG" id="ncy:NOCYR_2975"/>
<evidence type="ECO:0000313" key="1">
    <source>
        <dbReference type="EMBL" id="CCF63743.1"/>
    </source>
</evidence>